<dbReference type="PANTHER" id="PTHR38099">
    <property type="entry name" value="LARGE RIBOSOMAL RNA SUBUNIT ACCUMULATION PROTEIN YCED"/>
    <property type="match status" value="1"/>
</dbReference>
<dbReference type="EMBL" id="SNYL01000001">
    <property type="protein sequence ID" value="TDQ45246.1"/>
    <property type="molecule type" value="Genomic_DNA"/>
</dbReference>
<keyword evidence="7" id="KW-1185">Reference proteome</keyword>
<dbReference type="Proteomes" id="UP000295510">
    <property type="component" value="Unassembled WGS sequence"/>
</dbReference>
<evidence type="ECO:0000256" key="3">
    <source>
        <dbReference type="ARBA" id="ARBA00015716"/>
    </source>
</evidence>
<organism evidence="6 7">
    <name type="scientific">Tepidicella xavieri</name>
    <dbReference type="NCBI Taxonomy" id="360241"/>
    <lineage>
        <taxon>Bacteria</taxon>
        <taxon>Pseudomonadati</taxon>
        <taxon>Pseudomonadota</taxon>
        <taxon>Betaproteobacteria</taxon>
        <taxon>Burkholderiales</taxon>
        <taxon>Tepidicella</taxon>
    </lineage>
</organism>
<dbReference type="RefSeq" id="WP_133595447.1">
    <property type="nucleotide sequence ID" value="NZ_SNYL01000001.1"/>
</dbReference>
<dbReference type="AlphaFoldDB" id="A0A4R6UGV2"/>
<proteinExistence type="inferred from homology"/>
<evidence type="ECO:0000313" key="7">
    <source>
        <dbReference type="Proteomes" id="UP000295510"/>
    </source>
</evidence>
<evidence type="ECO:0000256" key="5">
    <source>
        <dbReference type="ARBA" id="ARBA00031841"/>
    </source>
</evidence>
<dbReference type="OrthoDB" id="5297600at2"/>
<evidence type="ECO:0000256" key="2">
    <source>
        <dbReference type="ARBA" id="ARBA00010740"/>
    </source>
</evidence>
<dbReference type="InterPro" id="IPR039255">
    <property type="entry name" value="YceD_bac"/>
</dbReference>
<evidence type="ECO:0000256" key="1">
    <source>
        <dbReference type="ARBA" id="ARBA00002868"/>
    </source>
</evidence>
<dbReference type="Pfam" id="PF02620">
    <property type="entry name" value="YceD"/>
    <property type="match status" value="1"/>
</dbReference>
<evidence type="ECO:0000313" key="6">
    <source>
        <dbReference type="EMBL" id="TDQ45246.1"/>
    </source>
</evidence>
<gene>
    <name evidence="6" type="ORF">DFR43_101148</name>
</gene>
<dbReference type="PANTHER" id="PTHR38099:SF1">
    <property type="entry name" value="LARGE RIBOSOMAL RNA SUBUNIT ACCUMULATION PROTEIN YCED"/>
    <property type="match status" value="1"/>
</dbReference>
<comment type="caution">
    <text evidence="6">The sequence shown here is derived from an EMBL/GenBank/DDBJ whole genome shotgun (WGS) entry which is preliminary data.</text>
</comment>
<reference evidence="6 7" key="1">
    <citation type="submission" date="2019-03" db="EMBL/GenBank/DDBJ databases">
        <title>Genomic Encyclopedia of Type Strains, Phase IV (KMG-IV): sequencing the most valuable type-strain genomes for metagenomic binning, comparative biology and taxonomic classification.</title>
        <authorList>
            <person name="Goeker M."/>
        </authorList>
    </citation>
    <scope>NUCLEOTIDE SEQUENCE [LARGE SCALE GENOMIC DNA]</scope>
    <source>
        <strain evidence="6 7">DSM 19605</strain>
    </source>
</reference>
<dbReference type="InterPro" id="IPR003772">
    <property type="entry name" value="YceD"/>
</dbReference>
<comment type="function">
    <text evidence="1">Plays a role in synthesis, processing and/or stability of 23S rRNA.</text>
</comment>
<protein>
    <recommendedName>
        <fullName evidence="3">Large ribosomal RNA subunit accumulation protein YceD</fullName>
    </recommendedName>
    <alternativeName>
        <fullName evidence="5">23S rRNA accumulation protein YceD</fullName>
    </alternativeName>
</protein>
<name>A0A4R6UGV2_9BURK</name>
<keyword evidence="4" id="KW-0690">Ribosome biogenesis</keyword>
<evidence type="ECO:0000256" key="4">
    <source>
        <dbReference type="ARBA" id="ARBA00022517"/>
    </source>
</evidence>
<accession>A0A4R6UGV2</accession>
<dbReference type="GO" id="GO:0042254">
    <property type="term" value="P:ribosome biogenesis"/>
    <property type="evidence" value="ECO:0007669"/>
    <property type="project" value="UniProtKB-KW"/>
</dbReference>
<dbReference type="GO" id="GO:0005829">
    <property type="term" value="C:cytosol"/>
    <property type="evidence" value="ECO:0007669"/>
    <property type="project" value="TreeGrafter"/>
</dbReference>
<sequence>MTSSSPVFSAQALDVRRLARAHGVMQGAVALADLPRWREDAPEWPQADAAAALQLDWQARAELRTPPGGAEQVWLRLTFTGQVPQICQRCLSVYLQPLAVDRWFRFVADEATAEAEDDDAEEDLLVWTPRFNLLELVEDELFLALPLVPMHDVCPQALPTEAVDADFHQAERPHPFAALAALKGRAGRPGPGQEDA</sequence>
<comment type="similarity">
    <text evidence="2">Belongs to the DUF177 domain family.</text>
</comment>